<reference evidence="2 4" key="1">
    <citation type="submission" date="2013-02" db="EMBL/GenBank/DDBJ databases">
        <title>The Genome Sequence of Enterococcus raffinosus ATCC_49464.</title>
        <authorList>
            <consortium name="The Broad Institute Genome Sequencing Platform"/>
            <consortium name="The Broad Institute Genome Sequencing Center for Infectious Disease"/>
            <person name="Earl A.M."/>
            <person name="Gilmore M.S."/>
            <person name="Lebreton F."/>
            <person name="Walker B."/>
            <person name="Young S.K."/>
            <person name="Zeng Q."/>
            <person name="Gargeya S."/>
            <person name="Fitzgerald M."/>
            <person name="Haas B."/>
            <person name="Abouelleil A."/>
            <person name="Alvarado L."/>
            <person name="Arachchi H.M."/>
            <person name="Berlin A.M."/>
            <person name="Chapman S.B."/>
            <person name="Dewar J."/>
            <person name="Goldberg J."/>
            <person name="Griggs A."/>
            <person name="Gujja S."/>
            <person name="Hansen M."/>
            <person name="Howarth C."/>
            <person name="Imamovic A."/>
            <person name="Larimer J."/>
            <person name="McCowan C."/>
            <person name="Murphy C."/>
            <person name="Neiman D."/>
            <person name="Pearson M."/>
            <person name="Priest M."/>
            <person name="Roberts A."/>
            <person name="Saif S."/>
            <person name="Shea T."/>
            <person name="Sisk P."/>
            <person name="Sykes S."/>
            <person name="Wortman J."/>
            <person name="Nusbaum C."/>
            <person name="Birren B."/>
        </authorList>
    </citation>
    <scope>NUCLEOTIDE SEQUENCE [LARGE SCALE GENOMIC DNA]</scope>
    <source>
        <strain evidence="2 4">ATCC 49464</strain>
    </source>
</reference>
<dbReference type="AlphaFoldDB" id="R2QXG6"/>
<evidence type="ECO:0000313" key="3">
    <source>
        <dbReference type="EMBL" id="EOT76097.1"/>
    </source>
</evidence>
<sequence length="91" mass="10907">MQLDYLKMAFERISRMFKEIRMPPLTRHSLQEVDFWVLIEVKSVRILRVKVVTHVHALSNFFAEGIFCVCFFVKVTILTTKRTYKTSFKMM</sequence>
<keyword evidence="1" id="KW-1133">Transmembrane helix</keyword>
<dbReference type="Proteomes" id="UP000014158">
    <property type="component" value="Unassembled WGS sequence"/>
</dbReference>
<feature type="transmembrane region" description="Helical" evidence="1">
    <location>
        <begin position="61"/>
        <end position="80"/>
    </location>
</feature>
<protein>
    <submittedName>
        <fullName evidence="2">Uncharacterized protein</fullName>
    </submittedName>
</protein>
<keyword evidence="1" id="KW-0812">Transmembrane</keyword>
<keyword evidence="1" id="KW-0472">Membrane</keyword>
<proteinExistence type="predicted"/>
<dbReference type="Proteomes" id="UP000013877">
    <property type="component" value="Unassembled WGS sequence"/>
</dbReference>
<dbReference type="HOGENOM" id="CLU_2422391_0_0_9"/>
<name>R2QXG6_9ENTE</name>
<dbReference type="EMBL" id="ASWF01000003">
    <property type="protein sequence ID" value="EOT76097.1"/>
    <property type="molecule type" value="Genomic_DNA"/>
</dbReference>
<evidence type="ECO:0000313" key="5">
    <source>
        <dbReference type="Proteomes" id="UP000014158"/>
    </source>
</evidence>
<reference evidence="3 5" key="2">
    <citation type="submission" date="2013-03" db="EMBL/GenBank/DDBJ databases">
        <title>The Genome Sequence of Enterococcus raffinosus ATCC_49464 (PacBio/Illumina hybrid assembly).</title>
        <authorList>
            <consortium name="The Broad Institute Genomics Platform"/>
            <consortium name="The Broad Institute Genome Sequencing Center for Infectious Disease"/>
            <person name="Earl A."/>
            <person name="Russ C."/>
            <person name="Gilmore M."/>
            <person name="Surin D."/>
            <person name="Walker B."/>
            <person name="Young S."/>
            <person name="Zeng Q."/>
            <person name="Gargeya S."/>
            <person name="Fitzgerald M."/>
            <person name="Haas B."/>
            <person name="Abouelleil A."/>
            <person name="Allen A.W."/>
            <person name="Alvarado L."/>
            <person name="Arachchi H.M."/>
            <person name="Berlin A.M."/>
            <person name="Chapman S.B."/>
            <person name="Gainer-Dewar J."/>
            <person name="Goldberg J."/>
            <person name="Griggs A."/>
            <person name="Gujja S."/>
            <person name="Hansen M."/>
            <person name="Howarth C."/>
            <person name="Imamovic A."/>
            <person name="Ireland A."/>
            <person name="Larimer J."/>
            <person name="McCowan C."/>
            <person name="Murphy C."/>
            <person name="Pearson M."/>
            <person name="Poon T.W."/>
            <person name="Priest M."/>
            <person name="Roberts A."/>
            <person name="Saif S."/>
            <person name="Shea T."/>
            <person name="Sisk P."/>
            <person name="Sykes S."/>
            <person name="Wortman J."/>
            <person name="Nusbaum C."/>
            <person name="Birren B."/>
        </authorList>
    </citation>
    <scope>NUCLEOTIDE SEQUENCE [LARGE SCALE GENOMIC DNA]</scope>
    <source>
        <strain evidence="3 5">ATCC 49464</strain>
    </source>
</reference>
<dbReference type="EMBL" id="AJAL01000015">
    <property type="protein sequence ID" value="EOH76130.1"/>
    <property type="molecule type" value="Genomic_DNA"/>
</dbReference>
<comment type="caution">
    <text evidence="2">The sequence shown here is derived from an EMBL/GenBank/DDBJ whole genome shotgun (WGS) entry which is preliminary data.</text>
</comment>
<evidence type="ECO:0000256" key="1">
    <source>
        <dbReference type="SAM" id="Phobius"/>
    </source>
</evidence>
<accession>R2QXG6</accession>
<organism evidence="2 4">
    <name type="scientific">Enterococcus raffinosus ATCC 49464</name>
    <dbReference type="NCBI Taxonomy" id="1158602"/>
    <lineage>
        <taxon>Bacteria</taxon>
        <taxon>Bacillati</taxon>
        <taxon>Bacillota</taxon>
        <taxon>Bacilli</taxon>
        <taxon>Lactobacillales</taxon>
        <taxon>Enterococcaceae</taxon>
        <taxon>Enterococcus</taxon>
    </lineage>
</organism>
<evidence type="ECO:0000313" key="4">
    <source>
        <dbReference type="Proteomes" id="UP000013877"/>
    </source>
</evidence>
<gene>
    <name evidence="3" type="ORF">I590_02922</name>
    <name evidence="2" type="ORF">UAK_02979</name>
</gene>
<keyword evidence="5" id="KW-1185">Reference proteome</keyword>
<evidence type="ECO:0000313" key="2">
    <source>
        <dbReference type="EMBL" id="EOH76130.1"/>
    </source>
</evidence>